<dbReference type="InterPro" id="IPR058625">
    <property type="entry name" value="MdtA-like_BSH"/>
</dbReference>
<dbReference type="InterPro" id="IPR058624">
    <property type="entry name" value="MdtA-like_HH"/>
</dbReference>
<accession>A0A454JL26</accession>
<dbReference type="InterPro" id="IPR006143">
    <property type="entry name" value="RND_pump_MFP"/>
</dbReference>
<dbReference type="GO" id="GO:1990961">
    <property type="term" value="P:xenobiotic detoxification by transmembrane export across the plasma membrane"/>
    <property type="evidence" value="ECO:0007669"/>
    <property type="project" value="InterPro"/>
</dbReference>
<evidence type="ECO:0000259" key="9">
    <source>
        <dbReference type="Pfam" id="PF25967"/>
    </source>
</evidence>
<keyword evidence="6" id="KW-0472">Membrane</keyword>
<evidence type="ECO:0000256" key="5">
    <source>
        <dbReference type="SAM" id="MobiDB-lite"/>
    </source>
</evidence>
<evidence type="ECO:0000259" key="7">
    <source>
        <dbReference type="Pfam" id="PF25876"/>
    </source>
</evidence>
<feature type="compositionally biased region" description="Low complexity" evidence="5">
    <location>
        <begin position="270"/>
        <end position="291"/>
    </location>
</feature>
<keyword evidence="6" id="KW-1133">Transmembrane helix</keyword>
<evidence type="ECO:0000256" key="3">
    <source>
        <dbReference type="ARBA" id="ARBA00022448"/>
    </source>
</evidence>
<protein>
    <submittedName>
        <fullName evidence="10">Efflux RND transporter periplasmic adaptor subunit</fullName>
    </submittedName>
</protein>
<evidence type="ECO:0000256" key="1">
    <source>
        <dbReference type="ARBA" id="ARBA00004196"/>
    </source>
</evidence>
<feature type="region of interest" description="Disordered" evidence="5">
    <location>
        <begin position="259"/>
        <end position="291"/>
    </location>
</feature>
<dbReference type="Pfam" id="PF25967">
    <property type="entry name" value="RND-MFP_C"/>
    <property type="match status" value="1"/>
</dbReference>
<dbReference type="EMBL" id="RFAR01000019">
    <property type="protein sequence ID" value="RMD00095.1"/>
    <property type="molecule type" value="Genomic_DNA"/>
</dbReference>
<dbReference type="Gene3D" id="2.40.30.170">
    <property type="match status" value="1"/>
</dbReference>
<gene>
    <name evidence="10" type="ORF">EAY64_05725</name>
</gene>
<evidence type="ECO:0000313" key="11">
    <source>
        <dbReference type="Proteomes" id="UP000274139"/>
    </source>
</evidence>
<evidence type="ECO:0000256" key="2">
    <source>
        <dbReference type="ARBA" id="ARBA00009477"/>
    </source>
</evidence>
<dbReference type="Gene3D" id="2.40.420.20">
    <property type="match status" value="1"/>
</dbReference>
<dbReference type="PANTHER" id="PTHR30469">
    <property type="entry name" value="MULTIDRUG RESISTANCE PROTEIN MDTA"/>
    <property type="match status" value="1"/>
</dbReference>
<dbReference type="NCBIfam" id="TIGR01730">
    <property type="entry name" value="RND_mfp"/>
    <property type="match status" value="1"/>
</dbReference>
<proteinExistence type="inferred from homology"/>
<comment type="caution">
    <text evidence="10">The sequence shown here is derived from an EMBL/GenBank/DDBJ whole genome shotgun (WGS) entry which is preliminary data.</text>
</comment>
<dbReference type="Pfam" id="PF25917">
    <property type="entry name" value="BSH_RND"/>
    <property type="match status" value="1"/>
</dbReference>
<organism evidence="10 11">
    <name type="scientific">Aquitalea palustris</name>
    <dbReference type="NCBI Taxonomy" id="2480983"/>
    <lineage>
        <taxon>Bacteria</taxon>
        <taxon>Pseudomonadati</taxon>
        <taxon>Pseudomonadota</taxon>
        <taxon>Betaproteobacteria</taxon>
        <taxon>Neisseriales</taxon>
        <taxon>Chromobacteriaceae</taxon>
        <taxon>Aquitalea</taxon>
    </lineage>
</organism>
<dbReference type="GO" id="GO:1990195">
    <property type="term" value="C:macrolide transmembrane transporter complex"/>
    <property type="evidence" value="ECO:0007669"/>
    <property type="project" value="InterPro"/>
</dbReference>
<dbReference type="Gene3D" id="6.10.140.1990">
    <property type="match status" value="1"/>
</dbReference>
<keyword evidence="3" id="KW-0813">Transport</keyword>
<comment type="similarity">
    <text evidence="2">Belongs to the membrane fusion protein (MFP) (TC 8.A.1) family.</text>
</comment>
<evidence type="ECO:0000313" key="10">
    <source>
        <dbReference type="EMBL" id="RMD00095.1"/>
    </source>
</evidence>
<dbReference type="RefSeq" id="WP_103523824.1">
    <property type="nucleotide sequence ID" value="NZ_JAIZDC010000001.1"/>
</dbReference>
<sequence>MPRLSSLQTRSLIAAAVLLLILAVYLFYPRQPVNHYLTATVTHLDLEDSVLATGTIKALREVSVGAQVSGQIKSLKVKLGQSVHQGDLLAEIDPRTQENALEDAQASVSSYQSQLKSKLAALLKARQDFARQQQMLGQQATSRESYDSAKAAMDGADADAQQLQAQLQQARISLKTAQLNLGYTRIVAPIDGVVVALSVEEGQTVNASQSTPTIVKLAQLDTVTVKSEISEGDVVRVKPGMPVYFTILGEPDRRYQASLRSVDPAPQSYSDSSDSSTSSTSTSSSSSSSSSSTAIYYYGLFDVPNPQHKLRINMTAQVTVVLSQVKAALAVPANALGAAGKNGRYAVRVLQPDGSVQQRQVSIGLNNNVHAQVLSGLREGEQVVVGEASATAASGSSHNGPPPMGM</sequence>
<dbReference type="InterPro" id="IPR058627">
    <property type="entry name" value="MdtA-like_C"/>
</dbReference>
<keyword evidence="11" id="KW-1185">Reference proteome</keyword>
<dbReference type="Gene3D" id="2.40.50.100">
    <property type="match status" value="1"/>
</dbReference>
<dbReference type="GO" id="GO:0015562">
    <property type="term" value="F:efflux transmembrane transporter activity"/>
    <property type="evidence" value="ECO:0007669"/>
    <property type="project" value="TreeGrafter"/>
</dbReference>
<dbReference type="GO" id="GO:0030313">
    <property type="term" value="C:cell envelope"/>
    <property type="evidence" value="ECO:0007669"/>
    <property type="project" value="UniProtKB-SubCell"/>
</dbReference>
<feature type="domain" description="Multidrug resistance protein MdtA-like C-terminal permuted SH3" evidence="9">
    <location>
        <begin position="328"/>
        <end position="388"/>
    </location>
</feature>
<keyword evidence="6" id="KW-0812">Transmembrane</keyword>
<comment type="subcellular location">
    <subcellularLocation>
        <location evidence="1">Cell envelope</location>
    </subcellularLocation>
</comment>
<feature type="compositionally biased region" description="Polar residues" evidence="5">
    <location>
        <begin position="134"/>
        <end position="143"/>
    </location>
</feature>
<dbReference type="InterPro" id="IPR030190">
    <property type="entry name" value="MacA_alpha-hairpin_sf"/>
</dbReference>
<evidence type="ECO:0000256" key="4">
    <source>
        <dbReference type="ARBA" id="ARBA00023054"/>
    </source>
</evidence>
<evidence type="ECO:0000256" key="6">
    <source>
        <dbReference type="SAM" id="Phobius"/>
    </source>
</evidence>
<keyword evidence="4" id="KW-0175">Coiled coil</keyword>
<dbReference type="OrthoDB" id="9784484at2"/>
<dbReference type="PANTHER" id="PTHR30469:SF33">
    <property type="entry name" value="SLR1207 PROTEIN"/>
    <property type="match status" value="1"/>
</dbReference>
<feature type="domain" description="Multidrug resistance protein MdtA-like alpha-helical hairpin" evidence="7">
    <location>
        <begin position="109"/>
        <end position="184"/>
    </location>
</feature>
<evidence type="ECO:0000259" key="8">
    <source>
        <dbReference type="Pfam" id="PF25917"/>
    </source>
</evidence>
<feature type="domain" description="Multidrug resistance protein MdtA-like barrel-sandwich hybrid" evidence="8">
    <location>
        <begin position="60"/>
        <end position="215"/>
    </location>
</feature>
<dbReference type="AlphaFoldDB" id="A0A454JL26"/>
<feature type="transmembrane region" description="Helical" evidence="6">
    <location>
        <begin position="12"/>
        <end position="28"/>
    </location>
</feature>
<dbReference type="Pfam" id="PF25876">
    <property type="entry name" value="HH_MFP_RND"/>
    <property type="match status" value="1"/>
</dbReference>
<dbReference type="Proteomes" id="UP000274139">
    <property type="component" value="Unassembled WGS sequence"/>
</dbReference>
<name>A0A454JL26_9NEIS</name>
<dbReference type="GO" id="GO:0019898">
    <property type="term" value="C:extrinsic component of membrane"/>
    <property type="evidence" value="ECO:0007669"/>
    <property type="project" value="InterPro"/>
</dbReference>
<feature type="region of interest" description="Disordered" evidence="5">
    <location>
        <begin position="134"/>
        <end position="153"/>
    </location>
</feature>
<dbReference type="GO" id="GO:1990281">
    <property type="term" value="C:efflux pump complex"/>
    <property type="evidence" value="ECO:0007669"/>
    <property type="project" value="TreeGrafter"/>
</dbReference>
<reference evidence="10 11" key="1">
    <citation type="submission" date="2018-10" db="EMBL/GenBank/DDBJ databases">
        <title>Draft genome sequence of Aquitalea MWU14-2217 isolated from a wild cranberry bog in Provincetown, Massachusetts.</title>
        <authorList>
            <person name="Ebadzadsahrai G."/>
            <person name="Soby S."/>
        </authorList>
    </citation>
    <scope>NUCLEOTIDE SEQUENCE [LARGE SCALE GENOMIC DNA]</scope>
    <source>
        <strain evidence="10 11">MWU14-2217</strain>
    </source>
</reference>
<dbReference type="SUPFAM" id="SSF111369">
    <property type="entry name" value="HlyD-like secretion proteins"/>
    <property type="match status" value="1"/>
</dbReference>